<evidence type="ECO:0000313" key="2">
    <source>
        <dbReference type="Proteomes" id="UP000770717"/>
    </source>
</evidence>
<protein>
    <submittedName>
        <fullName evidence="1">Uncharacterized protein</fullName>
    </submittedName>
</protein>
<comment type="caution">
    <text evidence="1">The sequence shown here is derived from an EMBL/GenBank/DDBJ whole genome shotgun (WGS) entry which is preliminary data.</text>
</comment>
<name>A0A8J6JXJ7_ELECQ</name>
<dbReference type="AlphaFoldDB" id="A0A8J6JXJ7"/>
<accession>A0A8J6JXJ7</accession>
<keyword evidence="2" id="KW-1185">Reference proteome</keyword>
<dbReference type="EMBL" id="WNTK01000093">
    <property type="protein sequence ID" value="KAG9471876.1"/>
    <property type="molecule type" value="Genomic_DNA"/>
</dbReference>
<dbReference type="Proteomes" id="UP000770717">
    <property type="component" value="Unassembled WGS sequence"/>
</dbReference>
<proteinExistence type="predicted"/>
<organism evidence="1 2">
    <name type="scientific">Eleutherodactylus coqui</name>
    <name type="common">Puerto Rican coqui</name>
    <dbReference type="NCBI Taxonomy" id="57060"/>
    <lineage>
        <taxon>Eukaryota</taxon>
        <taxon>Metazoa</taxon>
        <taxon>Chordata</taxon>
        <taxon>Craniata</taxon>
        <taxon>Vertebrata</taxon>
        <taxon>Euteleostomi</taxon>
        <taxon>Amphibia</taxon>
        <taxon>Batrachia</taxon>
        <taxon>Anura</taxon>
        <taxon>Neobatrachia</taxon>
        <taxon>Hyloidea</taxon>
        <taxon>Eleutherodactylidae</taxon>
        <taxon>Eleutherodactylinae</taxon>
        <taxon>Eleutherodactylus</taxon>
        <taxon>Eleutherodactylus</taxon>
    </lineage>
</organism>
<reference evidence="1" key="1">
    <citation type="thesis" date="2020" institute="ProQuest LLC" country="789 East Eisenhower Parkway, Ann Arbor, MI, USA">
        <title>Comparative Genomics and Chromosome Evolution.</title>
        <authorList>
            <person name="Mudd A.B."/>
        </authorList>
    </citation>
    <scope>NUCLEOTIDE SEQUENCE</scope>
    <source>
        <strain evidence="1">HN-11 Male</strain>
        <tissue evidence="1">Kidney and liver</tissue>
    </source>
</reference>
<gene>
    <name evidence="1" type="ORF">GDO78_022402</name>
</gene>
<sequence length="78" mass="8789">MGVNNRKMGLCLKKKMHRNPQKSHGYQVQHVKIFLKIYMMHGASAQRRKLRCVDTAKVAITGIGEFVPGSAPGRRVNL</sequence>
<evidence type="ECO:0000313" key="1">
    <source>
        <dbReference type="EMBL" id="KAG9471876.1"/>
    </source>
</evidence>